<comment type="caution">
    <text evidence="3">The sequence shown here is derived from an EMBL/GenBank/DDBJ whole genome shotgun (WGS) entry which is preliminary data.</text>
</comment>
<proteinExistence type="predicted"/>
<dbReference type="InterPro" id="IPR010730">
    <property type="entry name" value="HET"/>
</dbReference>
<gene>
    <name evidence="3" type="ORF">CKAH01_17031</name>
</gene>
<dbReference type="AlphaFoldDB" id="A0AAE0D5R6"/>
<feature type="domain" description="Heterokaryon incompatibility" evidence="2">
    <location>
        <begin position="275"/>
        <end position="391"/>
    </location>
</feature>
<name>A0AAE0D5R6_COLKA</name>
<dbReference type="Pfam" id="PF06985">
    <property type="entry name" value="HET"/>
    <property type="match status" value="1"/>
</dbReference>
<feature type="region of interest" description="Disordered" evidence="1">
    <location>
        <begin position="1"/>
        <end position="45"/>
    </location>
</feature>
<organism evidence="3 4">
    <name type="scientific">Colletotrichum kahawae</name>
    <name type="common">Coffee berry disease fungus</name>
    <dbReference type="NCBI Taxonomy" id="34407"/>
    <lineage>
        <taxon>Eukaryota</taxon>
        <taxon>Fungi</taxon>
        <taxon>Dikarya</taxon>
        <taxon>Ascomycota</taxon>
        <taxon>Pezizomycotina</taxon>
        <taxon>Sordariomycetes</taxon>
        <taxon>Hypocreomycetidae</taxon>
        <taxon>Glomerellales</taxon>
        <taxon>Glomerellaceae</taxon>
        <taxon>Colletotrichum</taxon>
        <taxon>Colletotrichum gloeosporioides species complex</taxon>
    </lineage>
</organism>
<evidence type="ECO:0000256" key="1">
    <source>
        <dbReference type="SAM" id="MobiDB-lite"/>
    </source>
</evidence>
<dbReference type="PANTHER" id="PTHR33112">
    <property type="entry name" value="DOMAIN PROTEIN, PUTATIVE-RELATED"/>
    <property type="match status" value="1"/>
</dbReference>
<keyword evidence="4" id="KW-1185">Reference proteome</keyword>
<accession>A0AAE0D5R6</accession>
<sequence>MTDPGPLQGSSCSVVPGSPTRDQDELPTRALETTDEDASSDTRPKLPGACSRCVKLSELIRNSLDDLPPGFDDISSDAPGFIKVANLGKTFRTQFQDRPTSPGLLVQACQKVGLFQPTCNLCVMLSMSRPVWKEETCLDELRLMRLNALLLFPLVGVDRERIQRDGDGPLRQSPLYLSVIPEMSTLGLMSNSYLGDMGSERGYPAIYRWGHLPKAAYLPSLVQPRFDAGLACKWLDYCKENHRGLCLPRLSMLSGLCLIHCRSRTVVAAPEDAEYVALSYCWGQPEPRRPWFQWWSGEISTEFPVAEDNRNPAHGGIHSYLPLDVPTVISDAMLVTISLGFSYLWVDRYCIDQTNSDKYKQINQMDSIYQRAELTIIAAAGEDPSYGLPGTSAWYTRGWTFQEGILSRRRLVFTDEQVYYECDSMYCYESIIGDLDSLHEEDKTRFKDVLKGGLFGRRSGLDGFSQSSWGPQRYESLLHKLIEQYTERMLTYDSDSLNAFSGILRSFERSPLFISSIWGVTIRRTEDSAGGDEASFVAGLSWRFDIWLRVDGRSPNRRRKGFPSCSLHSLALEDGDGVLLSPTEYVSKARLCQAIDPTPPVLRITGHVLPPSAIVKRFKQSQSDPSKLDGRVEIFGFSPWVGISMIDEDEYESIGAGGSRRCVWVGDNGKKISRRILNFLVLEPLHGDNWRRVGSIYLHLDMKGMVENLFEDRIDEAMAERFWKSWVDHEFHRPIPQNEVERYIAELPTQSFRVIAYHEVEAFRLKDSDEAQIANTGE</sequence>
<evidence type="ECO:0000313" key="4">
    <source>
        <dbReference type="Proteomes" id="UP001281614"/>
    </source>
</evidence>
<evidence type="ECO:0000259" key="2">
    <source>
        <dbReference type="Pfam" id="PF06985"/>
    </source>
</evidence>
<protein>
    <submittedName>
        <fullName evidence="3">Tol protein</fullName>
    </submittedName>
</protein>
<evidence type="ECO:0000313" key="3">
    <source>
        <dbReference type="EMBL" id="KAK2757157.1"/>
    </source>
</evidence>
<dbReference type="Proteomes" id="UP001281614">
    <property type="component" value="Unassembled WGS sequence"/>
</dbReference>
<dbReference type="EMBL" id="VYYT01000202">
    <property type="protein sequence ID" value="KAK2757157.1"/>
    <property type="molecule type" value="Genomic_DNA"/>
</dbReference>
<dbReference type="PANTHER" id="PTHR33112:SF1">
    <property type="entry name" value="HETEROKARYON INCOMPATIBILITY DOMAIN-CONTAINING PROTEIN"/>
    <property type="match status" value="1"/>
</dbReference>
<reference evidence="3" key="1">
    <citation type="submission" date="2023-02" db="EMBL/GenBank/DDBJ databases">
        <title>Colletotrichum kahawae CIFC_Que2 genome sequencing and assembly.</title>
        <authorList>
            <person name="Baroncelli R."/>
        </authorList>
    </citation>
    <scope>NUCLEOTIDE SEQUENCE</scope>
    <source>
        <strain evidence="3">CIFC_Que2</strain>
    </source>
</reference>